<name>A0ABR8QII8_9CELL</name>
<accession>A0ABR8QII8</accession>
<protein>
    <submittedName>
        <fullName evidence="1">Uncharacterized protein</fullName>
    </submittedName>
</protein>
<evidence type="ECO:0000313" key="1">
    <source>
        <dbReference type="EMBL" id="MBD7920238.1"/>
    </source>
</evidence>
<dbReference type="Proteomes" id="UP000604241">
    <property type="component" value="Unassembled WGS sequence"/>
</dbReference>
<dbReference type="RefSeq" id="WP_191784883.1">
    <property type="nucleotide sequence ID" value="NZ_JACSQV010000024.1"/>
</dbReference>
<organism evidence="1 2">
    <name type="scientific">Cellulomonas avistercoris</name>
    <dbReference type="NCBI Taxonomy" id="2762242"/>
    <lineage>
        <taxon>Bacteria</taxon>
        <taxon>Bacillati</taxon>
        <taxon>Actinomycetota</taxon>
        <taxon>Actinomycetes</taxon>
        <taxon>Micrococcales</taxon>
        <taxon>Cellulomonadaceae</taxon>
        <taxon>Cellulomonas</taxon>
    </lineage>
</organism>
<comment type="caution">
    <text evidence="1">The sequence shown here is derived from an EMBL/GenBank/DDBJ whole genome shotgun (WGS) entry which is preliminary data.</text>
</comment>
<sequence>MVSLPVPEVAWAWWWVPSDDEHPAAVEEWHAATAGMFAQWVDETILSGAATLPVELRRGLTPQGVGHEVATWLRGRAAGLPVGTRVAWGAGFLAPERPRWAPVVVVVEMREPAHADAGYLLDGLAPDGAPGDARRPVVDYVTTSAGDGVRVSALVRGEDGDVCARVDAALRVDATDQHGAIDVVLSTRVVDQSVFGIAGQGVEELMHLVAAEVGPPVAGEHRPQEQSLRSVS</sequence>
<gene>
    <name evidence="1" type="ORF">H9657_18350</name>
</gene>
<proteinExistence type="predicted"/>
<reference evidence="1 2" key="1">
    <citation type="submission" date="2020-08" db="EMBL/GenBank/DDBJ databases">
        <title>A Genomic Blueprint of the Chicken Gut Microbiome.</title>
        <authorList>
            <person name="Gilroy R."/>
            <person name="Ravi A."/>
            <person name="Getino M."/>
            <person name="Pursley I."/>
            <person name="Horton D.L."/>
            <person name="Alikhan N.-F."/>
            <person name="Baker D."/>
            <person name="Gharbi K."/>
            <person name="Hall N."/>
            <person name="Watson M."/>
            <person name="Adriaenssens E.M."/>
            <person name="Foster-Nyarko E."/>
            <person name="Jarju S."/>
            <person name="Secka A."/>
            <person name="Antonio M."/>
            <person name="Oren A."/>
            <person name="Chaudhuri R."/>
            <person name="La Ragione R.M."/>
            <person name="Hildebrand F."/>
            <person name="Pallen M.J."/>
        </authorList>
    </citation>
    <scope>NUCLEOTIDE SEQUENCE [LARGE SCALE GENOMIC DNA]</scope>
    <source>
        <strain evidence="1 2">Sa3CUA2</strain>
    </source>
</reference>
<dbReference type="EMBL" id="JACSQV010000024">
    <property type="protein sequence ID" value="MBD7920238.1"/>
    <property type="molecule type" value="Genomic_DNA"/>
</dbReference>
<evidence type="ECO:0000313" key="2">
    <source>
        <dbReference type="Proteomes" id="UP000604241"/>
    </source>
</evidence>
<keyword evidence="2" id="KW-1185">Reference proteome</keyword>